<accession>A0A9W3DBJ6</accession>
<keyword evidence="3" id="KW-0732">Signal</keyword>
<evidence type="ECO:0000256" key="2">
    <source>
        <dbReference type="RuleBase" id="RU000628"/>
    </source>
</evidence>
<dbReference type="PRINTS" id="PR00382">
    <property type="entry name" value="LIPIDTRNSFER"/>
</dbReference>
<proteinExistence type="inferred from homology"/>
<evidence type="ECO:0000313" key="5">
    <source>
        <dbReference type="Proteomes" id="UP000504610"/>
    </source>
</evidence>
<dbReference type="Gene3D" id="1.10.110.10">
    <property type="entry name" value="Plant lipid-transfer and hydrophobic proteins"/>
    <property type="match status" value="1"/>
</dbReference>
<dbReference type="AlphaFoldDB" id="A0A9W3DBJ6"/>
<dbReference type="InterPro" id="IPR036312">
    <property type="entry name" value="Bifun_inhib/LTP/seed_sf"/>
</dbReference>
<dbReference type="RefSeq" id="XP_056861107.1">
    <property type="nucleotide sequence ID" value="XM_057005127.1"/>
</dbReference>
<dbReference type="PANTHER" id="PTHR33076">
    <property type="entry name" value="NON-SPECIFIC LIPID-TRANSFER PROTEIN 2-RELATED"/>
    <property type="match status" value="1"/>
</dbReference>
<dbReference type="SUPFAM" id="SSF47699">
    <property type="entry name" value="Bifunctional inhibitor/lipid-transfer protein/seed storage 2S albumin"/>
    <property type="match status" value="1"/>
</dbReference>
<keyword evidence="2" id="KW-0813">Transport</keyword>
<keyword evidence="5" id="KW-1185">Reference proteome</keyword>
<name>A0A9W3DBJ6_RAPSA</name>
<dbReference type="GO" id="GO:0006869">
    <property type="term" value="P:lipid transport"/>
    <property type="evidence" value="ECO:0007669"/>
    <property type="project" value="InterPro"/>
</dbReference>
<dbReference type="PROSITE" id="PS51257">
    <property type="entry name" value="PROKAR_LIPOPROTEIN"/>
    <property type="match status" value="1"/>
</dbReference>
<reference evidence="6" key="2">
    <citation type="submission" date="2025-08" db="UniProtKB">
        <authorList>
            <consortium name="RefSeq"/>
        </authorList>
    </citation>
    <scope>IDENTIFICATION</scope>
    <source>
        <tissue evidence="6">Leaf</tissue>
    </source>
</reference>
<sequence length="130" mass="13594">MASALKLFTCLVLTVYIAASVDASISCNAVASCIAPCVPYLRQGGVVTPACCGGMRNLNGLAQTTLDRQQACKCVQSIISSIPGLNPNLAAGLPGRCGVSFPYPISASNNCDRVRGSWNSYIIMKMNSMV</sequence>
<dbReference type="SMART" id="SM00499">
    <property type="entry name" value="AAI"/>
    <property type="match status" value="1"/>
</dbReference>
<evidence type="ECO:0000259" key="4">
    <source>
        <dbReference type="SMART" id="SM00499"/>
    </source>
</evidence>
<comment type="similarity">
    <text evidence="1 2">Belongs to the plant LTP family.</text>
</comment>
<feature type="domain" description="Bifunctional inhibitor/plant lipid transfer protein/seed storage helical" evidence="4">
    <location>
        <begin position="27"/>
        <end position="111"/>
    </location>
</feature>
<dbReference type="CDD" id="cd01960">
    <property type="entry name" value="nsLTP1"/>
    <property type="match status" value="1"/>
</dbReference>
<dbReference type="InterPro" id="IPR016140">
    <property type="entry name" value="Bifunc_inhib/LTP/seed_store"/>
</dbReference>
<dbReference type="Proteomes" id="UP000504610">
    <property type="component" value="Chromosome 3"/>
</dbReference>
<dbReference type="GO" id="GO:0008289">
    <property type="term" value="F:lipid binding"/>
    <property type="evidence" value="ECO:0007669"/>
    <property type="project" value="UniProtKB-KW"/>
</dbReference>
<dbReference type="Pfam" id="PF00234">
    <property type="entry name" value="Tryp_alpha_amyl"/>
    <property type="match status" value="1"/>
</dbReference>
<gene>
    <name evidence="6" type="primary">LOC108838025</name>
</gene>
<organism evidence="5 6">
    <name type="scientific">Raphanus sativus</name>
    <name type="common">Radish</name>
    <name type="synonym">Raphanus raphanistrum var. sativus</name>
    <dbReference type="NCBI Taxonomy" id="3726"/>
    <lineage>
        <taxon>Eukaryota</taxon>
        <taxon>Viridiplantae</taxon>
        <taxon>Streptophyta</taxon>
        <taxon>Embryophyta</taxon>
        <taxon>Tracheophyta</taxon>
        <taxon>Spermatophyta</taxon>
        <taxon>Magnoliopsida</taxon>
        <taxon>eudicotyledons</taxon>
        <taxon>Gunneridae</taxon>
        <taxon>Pentapetalae</taxon>
        <taxon>rosids</taxon>
        <taxon>malvids</taxon>
        <taxon>Brassicales</taxon>
        <taxon>Brassicaceae</taxon>
        <taxon>Brassiceae</taxon>
        <taxon>Raphanus</taxon>
    </lineage>
</organism>
<reference evidence="5" key="1">
    <citation type="journal article" date="2019" name="Database">
        <title>The radish genome database (RadishGD): an integrated information resource for radish genomics.</title>
        <authorList>
            <person name="Yu H.J."/>
            <person name="Baek S."/>
            <person name="Lee Y.J."/>
            <person name="Cho A."/>
            <person name="Mun J.H."/>
        </authorList>
    </citation>
    <scope>NUCLEOTIDE SEQUENCE [LARGE SCALE GENOMIC DNA]</scope>
    <source>
        <strain evidence="5">cv. WK10039</strain>
    </source>
</reference>
<feature type="signal peptide" evidence="3">
    <location>
        <begin position="1"/>
        <end position="23"/>
    </location>
</feature>
<evidence type="ECO:0000256" key="3">
    <source>
        <dbReference type="SAM" id="SignalP"/>
    </source>
</evidence>
<protein>
    <recommendedName>
        <fullName evidence="2">Non-specific lipid-transfer protein</fullName>
    </recommendedName>
</protein>
<dbReference type="InterPro" id="IPR000528">
    <property type="entry name" value="Plant_nsLTP"/>
</dbReference>
<keyword evidence="2" id="KW-0446">Lipid-binding</keyword>
<feature type="chain" id="PRO_5040727916" description="Non-specific lipid-transfer protein" evidence="3">
    <location>
        <begin position="24"/>
        <end position="130"/>
    </location>
</feature>
<dbReference type="GeneID" id="108838025"/>
<dbReference type="OrthoDB" id="1890443at2759"/>
<evidence type="ECO:0000313" key="6">
    <source>
        <dbReference type="RefSeq" id="XP_056861107.1"/>
    </source>
</evidence>
<comment type="function">
    <text evidence="2">Plant non-specific lipid-transfer proteins transfer phospholipids as well as galactolipids across membranes. May play a role in wax or cutin deposition in the cell walls of expanding epidermal cells and certain secretory tissues.</text>
</comment>
<evidence type="ECO:0000256" key="1">
    <source>
        <dbReference type="ARBA" id="ARBA00009748"/>
    </source>
</evidence>